<keyword evidence="3" id="KW-1003">Cell membrane</keyword>
<gene>
    <name evidence="6" type="ORF">GCM10011534_01460</name>
</gene>
<comment type="caution">
    <text evidence="6">The sequence shown here is derived from an EMBL/GenBank/DDBJ whole genome shotgun (WGS) entry which is preliminary data.</text>
</comment>
<dbReference type="RefSeq" id="WP_028285121.1">
    <property type="nucleotide sequence ID" value="NZ_BMLF01000001.1"/>
</dbReference>
<dbReference type="AlphaFoldDB" id="A0A917SHU5"/>
<organism evidence="6 7">
    <name type="scientific">Pseudooceanicola nanhaiensis</name>
    <dbReference type="NCBI Taxonomy" id="375761"/>
    <lineage>
        <taxon>Bacteria</taxon>
        <taxon>Pseudomonadati</taxon>
        <taxon>Pseudomonadota</taxon>
        <taxon>Alphaproteobacteria</taxon>
        <taxon>Rhodobacterales</taxon>
        <taxon>Paracoccaceae</taxon>
        <taxon>Pseudooceanicola</taxon>
    </lineage>
</organism>
<evidence type="ECO:0000256" key="4">
    <source>
        <dbReference type="ARBA" id="ARBA00022519"/>
    </source>
</evidence>
<evidence type="ECO:0000313" key="7">
    <source>
        <dbReference type="Proteomes" id="UP000649829"/>
    </source>
</evidence>
<dbReference type="Proteomes" id="UP000649829">
    <property type="component" value="Unassembled WGS sequence"/>
</dbReference>
<protein>
    <submittedName>
        <fullName evidence="6">ABC transporter substrate-binding protein</fullName>
    </submittedName>
</protein>
<accession>A0A917SHU5</accession>
<evidence type="ECO:0000256" key="3">
    <source>
        <dbReference type="ARBA" id="ARBA00022475"/>
    </source>
</evidence>
<dbReference type="EMBL" id="BMLF01000001">
    <property type="protein sequence ID" value="GGL83023.1"/>
    <property type="molecule type" value="Genomic_DNA"/>
</dbReference>
<dbReference type="SUPFAM" id="SSF53850">
    <property type="entry name" value="Periplasmic binding protein-like II"/>
    <property type="match status" value="1"/>
</dbReference>
<keyword evidence="4" id="KW-0997">Cell inner membrane</keyword>
<name>A0A917SHU5_9RHOB</name>
<dbReference type="Gene3D" id="3.40.190.10">
    <property type="entry name" value="Periplasmic binding protein-like II"/>
    <property type="match status" value="2"/>
</dbReference>
<proteinExistence type="predicted"/>
<dbReference type="InterPro" id="IPR044527">
    <property type="entry name" value="NrtA/CpmA_ABC-bd_dom"/>
</dbReference>
<dbReference type="Pfam" id="PF13379">
    <property type="entry name" value="NMT1_2"/>
    <property type="match status" value="1"/>
</dbReference>
<dbReference type="PANTHER" id="PTHR30024">
    <property type="entry name" value="ALIPHATIC SULFONATES-BINDING PROTEIN-RELATED"/>
    <property type="match status" value="1"/>
</dbReference>
<evidence type="ECO:0000256" key="5">
    <source>
        <dbReference type="ARBA" id="ARBA00023136"/>
    </source>
</evidence>
<reference evidence="6" key="1">
    <citation type="journal article" date="2014" name="Int. J. Syst. Evol. Microbiol.">
        <title>Complete genome sequence of Corynebacterium casei LMG S-19264T (=DSM 44701T), isolated from a smear-ripened cheese.</title>
        <authorList>
            <consortium name="US DOE Joint Genome Institute (JGI-PGF)"/>
            <person name="Walter F."/>
            <person name="Albersmeier A."/>
            <person name="Kalinowski J."/>
            <person name="Ruckert C."/>
        </authorList>
    </citation>
    <scope>NUCLEOTIDE SEQUENCE</scope>
    <source>
        <strain evidence="6">CGMCC 1.6293</strain>
    </source>
</reference>
<reference evidence="6" key="2">
    <citation type="submission" date="2020-09" db="EMBL/GenBank/DDBJ databases">
        <authorList>
            <person name="Sun Q."/>
            <person name="Zhou Y."/>
        </authorList>
    </citation>
    <scope>NUCLEOTIDE SEQUENCE</scope>
    <source>
        <strain evidence="6">CGMCC 1.6293</strain>
    </source>
</reference>
<keyword evidence="7" id="KW-1185">Reference proteome</keyword>
<keyword evidence="5" id="KW-0472">Membrane</keyword>
<keyword evidence="2" id="KW-0813">Transport</keyword>
<evidence type="ECO:0000313" key="6">
    <source>
        <dbReference type="EMBL" id="GGL83023.1"/>
    </source>
</evidence>
<dbReference type="GO" id="GO:0012505">
    <property type="term" value="C:endomembrane system"/>
    <property type="evidence" value="ECO:0007669"/>
    <property type="project" value="UniProtKB-SubCell"/>
</dbReference>
<dbReference type="PANTHER" id="PTHR30024:SF43">
    <property type="entry name" value="BLL4572 PROTEIN"/>
    <property type="match status" value="1"/>
</dbReference>
<evidence type="ECO:0000256" key="2">
    <source>
        <dbReference type="ARBA" id="ARBA00022448"/>
    </source>
</evidence>
<dbReference type="CDD" id="cd13553">
    <property type="entry name" value="PBP2_NrtA_CpmA_like"/>
    <property type="match status" value="1"/>
</dbReference>
<evidence type="ECO:0000256" key="1">
    <source>
        <dbReference type="ARBA" id="ARBA00004308"/>
    </source>
</evidence>
<sequence>MRAATLSVGFIPLVDAAPLIIAQEMGFASEEGIALDLRRAPSWSSLRDMLSFGQVDAAHMLAPVPVAAALGIGGAGAALAAVSVLSVNGDVIGVSRALADRLREVGHDFAFDDAEAAGRALIAAAGGRLRIGVPFPFSMHAELVYYWLSALGLPAPQGIDIRTVPPPLMAETIEAGEIDAFCVGEPWGSKAVENGVGELLLPGSAIWAFAPEKVLAVRDDWARAEPQLLSRLVRAVWRAGRWLADPASRTLTAELLSRAEYLDIAPEILDRSLSGRLVISPRGDMREVPGFVEFHAGAASFPWRSQAEWIGQQMAARLGLDRAAAGRAARGVFRSDLHREALAGTTADLPGASSKLEGGLARDTAVASGSGRLILRPDGFFDGRVFDPEG</sequence>
<comment type="subcellular location">
    <subcellularLocation>
        <location evidence="1">Endomembrane system</location>
    </subcellularLocation>
</comment>